<name>A0AAV6IQ99_9ERIC</name>
<protein>
    <recommendedName>
        <fullName evidence="4">BFN domain-containing protein</fullName>
    </recommendedName>
</protein>
<sequence length="326" mass="36846">MIGAQFWVSTFPASGGRTHQPYAGRQIRSSLNYSSCCFSCSSFRFSFQLDHGKSRRSQILVSCNSSRSSRDKSNGTEQPDHDYAEAFVLLSETIRHYRMHMQGFQEEIKWPSSTQVFPSFLQARESRSDVGSVGPAFLRHFQSPTIFLKISCDGDFLLPILVGEFAVEKLIDSTSEDESWDCCPNQFQLVRNLAETLGYKVTMVKITERVVNTYFARILFCKPGEIDILSVDARPSDAINVAMRCRVPIYVRKQIVLTDGIRIGNGMGRKSVYDASLDSAADGPDIVAEELDLVMNMNLAVKEERYSDAAIWRDKLAKLRESRRDL</sequence>
<dbReference type="AlphaFoldDB" id="A0AAV6IQ99"/>
<dbReference type="Gene3D" id="3.10.690.10">
    <property type="entry name" value="Bifunctional nuclease domain"/>
    <property type="match status" value="1"/>
</dbReference>
<keyword evidence="2" id="KW-0378">Hydrolase</keyword>
<evidence type="ECO:0000256" key="2">
    <source>
        <dbReference type="ARBA" id="ARBA00022722"/>
    </source>
</evidence>
<evidence type="ECO:0000256" key="1">
    <source>
        <dbReference type="ARBA" id="ARBA00009095"/>
    </source>
</evidence>
<dbReference type="PROSITE" id="PS51658">
    <property type="entry name" value="BFN"/>
    <property type="match status" value="1"/>
</dbReference>
<dbReference type="InterPro" id="IPR003729">
    <property type="entry name" value="Bi_nuclease_dom"/>
</dbReference>
<evidence type="ECO:0000313" key="5">
    <source>
        <dbReference type="EMBL" id="KAG5530125.1"/>
    </source>
</evidence>
<dbReference type="PANTHER" id="PTHR15160">
    <property type="entry name" value="VON HIPPEL-LINDAU PROTEIN"/>
    <property type="match status" value="1"/>
</dbReference>
<dbReference type="Proteomes" id="UP000823749">
    <property type="component" value="Chromosome 10"/>
</dbReference>
<gene>
    <name evidence="5" type="ORF">RHGRI_030485</name>
</gene>
<dbReference type="SUPFAM" id="SSF103256">
    <property type="entry name" value="Hypothetical protein TM0160"/>
    <property type="match status" value="1"/>
</dbReference>
<comment type="similarity">
    <text evidence="1">Belongs to the bifunctional nuclease family.</text>
</comment>
<organism evidence="5 6">
    <name type="scientific">Rhododendron griersonianum</name>
    <dbReference type="NCBI Taxonomy" id="479676"/>
    <lineage>
        <taxon>Eukaryota</taxon>
        <taxon>Viridiplantae</taxon>
        <taxon>Streptophyta</taxon>
        <taxon>Embryophyta</taxon>
        <taxon>Tracheophyta</taxon>
        <taxon>Spermatophyta</taxon>
        <taxon>Magnoliopsida</taxon>
        <taxon>eudicotyledons</taxon>
        <taxon>Gunneridae</taxon>
        <taxon>Pentapetalae</taxon>
        <taxon>asterids</taxon>
        <taxon>Ericales</taxon>
        <taxon>Ericaceae</taxon>
        <taxon>Ericoideae</taxon>
        <taxon>Rhodoreae</taxon>
        <taxon>Rhododendron</taxon>
    </lineage>
</organism>
<accession>A0AAV6IQ99</accession>
<dbReference type="GO" id="GO:0016567">
    <property type="term" value="P:protein ubiquitination"/>
    <property type="evidence" value="ECO:0007669"/>
    <property type="project" value="TreeGrafter"/>
</dbReference>
<dbReference type="Pfam" id="PF02577">
    <property type="entry name" value="BFN_dom"/>
    <property type="match status" value="1"/>
</dbReference>
<proteinExistence type="inferred from homology"/>
<dbReference type="GO" id="GO:0030891">
    <property type="term" value="C:VCB complex"/>
    <property type="evidence" value="ECO:0007669"/>
    <property type="project" value="TreeGrafter"/>
</dbReference>
<feature type="domain" description="BFN" evidence="4">
    <location>
        <begin position="125"/>
        <end position="263"/>
    </location>
</feature>
<evidence type="ECO:0000256" key="3">
    <source>
        <dbReference type="ARBA" id="ARBA00025428"/>
    </source>
</evidence>
<dbReference type="EMBL" id="JACTNZ010000010">
    <property type="protein sequence ID" value="KAG5530125.1"/>
    <property type="molecule type" value="Genomic_DNA"/>
</dbReference>
<reference evidence="5" key="1">
    <citation type="submission" date="2020-08" db="EMBL/GenBank/DDBJ databases">
        <title>Plant Genome Project.</title>
        <authorList>
            <person name="Zhang R.-G."/>
        </authorList>
    </citation>
    <scope>NUCLEOTIDE SEQUENCE</scope>
    <source>
        <strain evidence="5">WSP0</strain>
        <tissue evidence="5">Leaf</tissue>
    </source>
</reference>
<dbReference type="InterPro" id="IPR001943">
    <property type="entry name" value="UVR_dom"/>
</dbReference>
<dbReference type="GO" id="GO:0004518">
    <property type="term" value="F:nuclease activity"/>
    <property type="evidence" value="ECO:0007669"/>
    <property type="project" value="UniProtKB-UniRule"/>
</dbReference>
<evidence type="ECO:0000259" key="4">
    <source>
        <dbReference type="PROSITE" id="PS51658"/>
    </source>
</evidence>
<evidence type="ECO:0000313" key="6">
    <source>
        <dbReference type="Proteomes" id="UP000823749"/>
    </source>
</evidence>
<keyword evidence="6" id="KW-1185">Reference proteome</keyword>
<dbReference type="Pfam" id="PF02151">
    <property type="entry name" value="UVR"/>
    <property type="match status" value="1"/>
</dbReference>
<comment type="function">
    <text evidence="3">Bifunctional nuclease with both RNase and DNase activities. Involved in basal defense response. Participates in abscisic acid-derived callose deposition following infection by a necrotrophic pathogen.</text>
</comment>
<dbReference type="PANTHER" id="PTHR15160:SF1">
    <property type="entry name" value="VON HIPPEL-LINDAU DISEASE TUMOR SUPPRESSOR"/>
    <property type="match status" value="1"/>
</dbReference>
<dbReference type="InterPro" id="IPR036104">
    <property type="entry name" value="BFN_sf"/>
</dbReference>
<keyword evidence="2" id="KW-0540">Nuclease</keyword>
<comment type="caution">
    <text evidence="5">The sequence shown here is derived from an EMBL/GenBank/DDBJ whole genome shotgun (WGS) entry which is preliminary data.</text>
</comment>
<dbReference type="GO" id="GO:0005634">
    <property type="term" value="C:nucleus"/>
    <property type="evidence" value="ECO:0007669"/>
    <property type="project" value="TreeGrafter"/>
</dbReference>